<dbReference type="SUPFAM" id="SSF55781">
    <property type="entry name" value="GAF domain-like"/>
    <property type="match status" value="1"/>
</dbReference>
<dbReference type="InterPro" id="IPR050707">
    <property type="entry name" value="HTH_MetabolicPath_Reg"/>
</dbReference>
<dbReference type="Pfam" id="PF01614">
    <property type="entry name" value="IclR_C"/>
    <property type="match status" value="1"/>
</dbReference>
<comment type="caution">
    <text evidence="6">The sequence shown here is derived from an EMBL/GenBank/DDBJ whole genome shotgun (WGS) entry which is preliminary data.</text>
</comment>
<reference evidence="6 7" key="1">
    <citation type="submission" date="2020-10" db="EMBL/GenBank/DDBJ databases">
        <title>Identification of Nocardia species via Next-generation sequencing and recognition of intraspecies genetic diversity.</title>
        <authorList>
            <person name="Li P."/>
            <person name="Li P."/>
            <person name="Lu B."/>
        </authorList>
    </citation>
    <scope>NUCLEOTIDE SEQUENCE [LARGE SCALE GENOMIC DNA]</scope>
    <source>
        <strain evidence="6 7">BJ06-0143</strain>
    </source>
</reference>
<keyword evidence="2" id="KW-0238">DNA-binding</keyword>
<evidence type="ECO:0000256" key="1">
    <source>
        <dbReference type="ARBA" id="ARBA00023015"/>
    </source>
</evidence>
<gene>
    <name evidence="6" type="ORF">IU449_10625</name>
</gene>
<sequence>MEVSVKNGDDFSPAVIDRVAALLDELRDGGEMTLSQLAGRTGLPRSSTHRLLSRLVELEWVSRNGQAYALSRRMFEWGALAQQHDSLHRAAHPVLHELHATSGLIVHLAVLDGNDVRYLDKVGYGRVPIPSRIGGRQPALRTALGKALVAHSRSGPAVDGSADGAPRSTGIPALPRHEIARIRQQRVAYEREECVAGVACVAAAIGNGRTCVGAVSVTGPVDHVDSVTLAGAVRSAAHVIWQSLGGDGSGRRAG</sequence>
<organism evidence="6 7">
    <name type="scientific">Nocardia higoensis</name>
    <dbReference type="NCBI Taxonomy" id="228599"/>
    <lineage>
        <taxon>Bacteria</taxon>
        <taxon>Bacillati</taxon>
        <taxon>Actinomycetota</taxon>
        <taxon>Actinomycetes</taxon>
        <taxon>Mycobacteriales</taxon>
        <taxon>Nocardiaceae</taxon>
        <taxon>Nocardia</taxon>
    </lineage>
</organism>
<dbReference type="Proteomes" id="UP000707731">
    <property type="component" value="Unassembled WGS sequence"/>
</dbReference>
<evidence type="ECO:0000256" key="3">
    <source>
        <dbReference type="ARBA" id="ARBA00023163"/>
    </source>
</evidence>
<keyword evidence="7" id="KW-1185">Reference proteome</keyword>
<dbReference type="InterPro" id="IPR005471">
    <property type="entry name" value="Tscrpt_reg_IclR_N"/>
</dbReference>
<dbReference type="Gene3D" id="3.30.450.40">
    <property type="match status" value="1"/>
</dbReference>
<dbReference type="InterPro" id="IPR036388">
    <property type="entry name" value="WH-like_DNA-bd_sf"/>
</dbReference>
<dbReference type="InterPro" id="IPR036390">
    <property type="entry name" value="WH_DNA-bd_sf"/>
</dbReference>
<feature type="domain" description="HTH iclR-type" evidence="4">
    <location>
        <begin position="13"/>
        <end position="72"/>
    </location>
</feature>
<evidence type="ECO:0000256" key="2">
    <source>
        <dbReference type="ARBA" id="ARBA00023125"/>
    </source>
</evidence>
<proteinExistence type="predicted"/>
<dbReference type="InterPro" id="IPR014757">
    <property type="entry name" value="Tscrpt_reg_IclR_C"/>
</dbReference>
<evidence type="ECO:0000313" key="7">
    <source>
        <dbReference type="Proteomes" id="UP000707731"/>
    </source>
</evidence>
<name>A0ABS0DAY2_9NOCA</name>
<evidence type="ECO:0000259" key="4">
    <source>
        <dbReference type="PROSITE" id="PS51077"/>
    </source>
</evidence>
<protein>
    <submittedName>
        <fullName evidence="6">IclR family transcriptional regulator</fullName>
    </submittedName>
</protein>
<dbReference type="SMART" id="SM00346">
    <property type="entry name" value="HTH_ICLR"/>
    <property type="match status" value="1"/>
</dbReference>
<dbReference type="SUPFAM" id="SSF46785">
    <property type="entry name" value="Winged helix' DNA-binding domain"/>
    <property type="match status" value="1"/>
</dbReference>
<evidence type="ECO:0000259" key="5">
    <source>
        <dbReference type="PROSITE" id="PS51078"/>
    </source>
</evidence>
<dbReference type="PROSITE" id="PS51077">
    <property type="entry name" value="HTH_ICLR"/>
    <property type="match status" value="1"/>
</dbReference>
<feature type="domain" description="IclR-ED" evidence="5">
    <location>
        <begin position="73"/>
        <end position="246"/>
    </location>
</feature>
<keyword evidence="1" id="KW-0805">Transcription regulation</keyword>
<dbReference type="PROSITE" id="PS51078">
    <property type="entry name" value="ICLR_ED"/>
    <property type="match status" value="1"/>
</dbReference>
<accession>A0ABS0DAY2</accession>
<dbReference type="PANTHER" id="PTHR30136">
    <property type="entry name" value="HELIX-TURN-HELIX TRANSCRIPTIONAL REGULATOR, ICLR FAMILY"/>
    <property type="match status" value="1"/>
</dbReference>
<dbReference type="EMBL" id="JADLQN010000001">
    <property type="protein sequence ID" value="MBF6354993.1"/>
    <property type="molecule type" value="Genomic_DNA"/>
</dbReference>
<dbReference type="Pfam" id="PF09339">
    <property type="entry name" value="HTH_IclR"/>
    <property type="match status" value="1"/>
</dbReference>
<keyword evidence="3" id="KW-0804">Transcription</keyword>
<dbReference type="InterPro" id="IPR029016">
    <property type="entry name" value="GAF-like_dom_sf"/>
</dbReference>
<dbReference type="PANTHER" id="PTHR30136:SF24">
    <property type="entry name" value="HTH-TYPE TRANSCRIPTIONAL REPRESSOR ALLR"/>
    <property type="match status" value="1"/>
</dbReference>
<dbReference type="Gene3D" id="1.10.10.10">
    <property type="entry name" value="Winged helix-like DNA-binding domain superfamily/Winged helix DNA-binding domain"/>
    <property type="match status" value="1"/>
</dbReference>
<evidence type="ECO:0000313" key="6">
    <source>
        <dbReference type="EMBL" id="MBF6354993.1"/>
    </source>
</evidence>